<organism evidence="1 2">
    <name type="scientific">Choristoneura fumiferana</name>
    <name type="common">Spruce budworm moth</name>
    <name type="synonym">Archips fumiferana</name>
    <dbReference type="NCBI Taxonomy" id="7141"/>
    <lineage>
        <taxon>Eukaryota</taxon>
        <taxon>Metazoa</taxon>
        <taxon>Ecdysozoa</taxon>
        <taxon>Arthropoda</taxon>
        <taxon>Hexapoda</taxon>
        <taxon>Insecta</taxon>
        <taxon>Pterygota</taxon>
        <taxon>Neoptera</taxon>
        <taxon>Endopterygota</taxon>
        <taxon>Lepidoptera</taxon>
        <taxon>Glossata</taxon>
        <taxon>Ditrysia</taxon>
        <taxon>Tortricoidea</taxon>
        <taxon>Tortricidae</taxon>
        <taxon>Tortricinae</taxon>
        <taxon>Choristoneura</taxon>
    </lineage>
</organism>
<gene>
    <name evidence="1" type="ORF">MSG28_009714</name>
</gene>
<evidence type="ECO:0000313" key="2">
    <source>
        <dbReference type="Proteomes" id="UP001064048"/>
    </source>
</evidence>
<dbReference type="EMBL" id="CM046116">
    <property type="protein sequence ID" value="KAI8421748.1"/>
    <property type="molecule type" value="Genomic_DNA"/>
</dbReference>
<accession>A0ACC0JC71</accession>
<name>A0ACC0JC71_CHOFU</name>
<reference evidence="1 2" key="1">
    <citation type="journal article" date="2022" name="Genome Biol. Evol.">
        <title>The Spruce Budworm Genome: Reconstructing the Evolutionary History of Antifreeze Proteins.</title>
        <authorList>
            <person name="Beliveau C."/>
            <person name="Gagne P."/>
            <person name="Picq S."/>
            <person name="Vernygora O."/>
            <person name="Keeling C.I."/>
            <person name="Pinkney K."/>
            <person name="Doucet D."/>
            <person name="Wen F."/>
            <person name="Johnston J.S."/>
            <person name="Maaroufi H."/>
            <person name="Boyle B."/>
            <person name="Laroche J."/>
            <person name="Dewar K."/>
            <person name="Juretic N."/>
            <person name="Blackburn G."/>
            <person name="Nisole A."/>
            <person name="Brunet B."/>
            <person name="Brandao M."/>
            <person name="Lumley L."/>
            <person name="Duan J."/>
            <person name="Quan G."/>
            <person name="Lucarotti C.J."/>
            <person name="Roe A.D."/>
            <person name="Sperling F.A.H."/>
            <person name="Levesque R.C."/>
            <person name="Cusson M."/>
        </authorList>
    </citation>
    <scope>NUCLEOTIDE SEQUENCE [LARGE SCALE GENOMIC DNA]</scope>
    <source>
        <strain evidence="1">Glfc:IPQL:Cfum</strain>
    </source>
</reference>
<sequence length="475" mass="55150">MELEESTETDSEGDNERKERKRPKFRKVIINFYPDANEIAAAYAKVLKYYNWESFVIFKELSGMQESRFLMDCHVDRIPSYLKVAASLNMINPYQHYVLTSMDANMVVQELLKYSSNFTWLSLMDYESLKDPQHYLTVRVGKWTKYNAIPPPPVTNFPIKKKCTVEPCEEDEYPDEEYEGFSVDLVRNIFEIIKEEHNYTAFGSRWVCAMWWFFAMIVCQTYIAQLAASMTTAMENAPIESVEDLAKQTKVLYGAFESGSTLDFFKDKMFRKMYENMLANPGVLVESNEKGEQTVKKGRNKYAFFMESVTIEYKQKRDCALRKVGGVLVESNEKGEQTVKKGRNKYAFFMESVTIEYKQKRDCALRKVGGELDSKDYGIAMPANSPFRSDINRAILKLKENNKLNDIKDKWWNSKKYGAKECPELKASLNFLQLQKPVIRNPSRAPSVASSEKSNKSKKQAQFIENFLELEKEQL</sequence>
<keyword evidence="2" id="KW-1185">Reference proteome</keyword>
<comment type="caution">
    <text evidence="1">The sequence shown here is derived from an EMBL/GenBank/DDBJ whole genome shotgun (WGS) entry which is preliminary data.</text>
</comment>
<evidence type="ECO:0000313" key="1">
    <source>
        <dbReference type="EMBL" id="KAI8421748.1"/>
    </source>
</evidence>
<proteinExistence type="predicted"/>
<protein>
    <submittedName>
        <fullName evidence="1">Uncharacterized protein</fullName>
    </submittedName>
</protein>
<dbReference type="Proteomes" id="UP001064048">
    <property type="component" value="Chromosome 16"/>
</dbReference>